<keyword evidence="2" id="KW-1185">Reference proteome</keyword>
<protein>
    <recommendedName>
        <fullName evidence="3">Peptidase E</fullName>
    </recommendedName>
</protein>
<reference evidence="2" key="1">
    <citation type="journal article" date="2019" name="Int. J. Syst. Evol. Microbiol.">
        <title>The Global Catalogue of Microorganisms (GCM) 10K type strain sequencing project: providing services to taxonomists for standard genome sequencing and annotation.</title>
        <authorList>
            <consortium name="The Broad Institute Genomics Platform"/>
            <consortium name="The Broad Institute Genome Sequencing Center for Infectious Disease"/>
            <person name="Wu L."/>
            <person name="Ma J."/>
        </authorList>
    </citation>
    <scope>NUCLEOTIDE SEQUENCE [LARGE SCALE GENOMIC DNA]</scope>
    <source>
        <strain evidence="2">CGMCC 1.12606</strain>
    </source>
</reference>
<sequence length="167" mass="19318">MNISKLLLLFLCPLLLAFAAHKFYVSVTQVEYYAPDQAIQITSRVFIDDLEKALLERYDVELLLGTPEEVDDADDFIDRYLNSKFLVRVNGVPTAFYFLGKKVDNDILILFLEIPNISLDGLKSIEIQNEVLMDVYEEQKNIVHFRFGDLKKSFVLLREKNSGMLNF</sequence>
<accession>A0ABQ1QT22</accession>
<dbReference type="Proteomes" id="UP000625780">
    <property type="component" value="Unassembled WGS sequence"/>
</dbReference>
<name>A0ABQ1QT22_9FLAO</name>
<dbReference type="EMBL" id="BMFH01000001">
    <property type="protein sequence ID" value="GGD44706.1"/>
    <property type="molecule type" value="Genomic_DNA"/>
</dbReference>
<evidence type="ECO:0000313" key="1">
    <source>
        <dbReference type="EMBL" id="GGD44706.1"/>
    </source>
</evidence>
<dbReference type="Pfam" id="PF20420">
    <property type="entry name" value="DUF6702"/>
    <property type="match status" value="1"/>
</dbReference>
<dbReference type="InterPro" id="IPR046525">
    <property type="entry name" value="DUF6702"/>
</dbReference>
<gene>
    <name evidence="1" type="ORF">GCM10011361_09600</name>
</gene>
<organism evidence="1 2">
    <name type="scientific">Muriicola marianensis</name>
    <dbReference type="NCBI Taxonomy" id="1324801"/>
    <lineage>
        <taxon>Bacteria</taxon>
        <taxon>Pseudomonadati</taxon>
        <taxon>Bacteroidota</taxon>
        <taxon>Flavobacteriia</taxon>
        <taxon>Flavobacteriales</taxon>
        <taxon>Flavobacteriaceae</taxon>
        <taxon>Muriicola</taxon>
    </lineage>
</organism>
<evidence type="ECO:0000313" key="2">
    <source>
        <dbReference type="Proteomes" id="UP000625780"/>
    </source>
</evidence>
<evidence type="ECO:0008006" key="3">
    <source>
        <dbReference type="Google" id="ProtNLM"/>
    </source>
</evidence>
<proteinExistence type="predicted"/>
<comment type="caution">
    <text evidence="1">The sequence shown here is derived from an EMBL/GenBank/DDBJ whole genome shotgun (WGS) entry which is preliminary data.</text>
</comment>